<gene>
    <name evidence="6" type="ORF">FGG08_006785</name>
</gene>
<evidence type="ECO:0000313" key="6">
    <source>
        <dbReference type="EMBL" id="KAH0536331.1"/>
    </source>
</evidence>
<dbReference type="PROSITE" id="PS50088">
    <property type="entry name" value="ANK_REPEAT"/>
    <property type="match status" value="9"/>
</dbReference>
<dbReference type="SUPFAM" id="SSF48403">
    <property type="entry name" value="Ankyrin repeat"/>
    <property type="match status" value="2"/>
</dbReference>
<feature type="repeat" description="ANK" evidence="3">
    <location>
        <begin position="811"/>
        <end position="843"/>
    </location>
</feature>
<evidence type="ECO:0000256" key="2">
    <source>
        <dbReference type="ARBA" id="ARBA00023043"/>
    </source>
</evidence>
<keyword evidence="2 3" id="KW-0040">ANK repeat</keyword>
<dbReference type="PANTHER" id="PTHR24198:SF165">
    <property type="entry name" value="ANKYRIN REPEAT-CONTAINING PROTEIN-RELATED"/>
    <property type="match status" value="1"/>
</dbReference>
<feature type="repeat" description="ANK" evidence="3">
    <location>
        <begin position="745"/>
        <end position="777"/>
    </location>
</feature>
<keyword evidence="7" id="KW-1185">Reference proteome</keyword>
<sequence length="939" mass="102153">MTPEAGPHMAGDEGGEIGSQTLEGPFTPLVEKLSDFFSRLNDPNVAVQVRFTDLDIQQISDLLYHINARWSSVPRLYIVLRAIGQLQLLDAFIAQGMTDLWFPFSEITLPSVIGVEASTRFIEAQTLVLTRAIDLEKSGNHQSFGKGDLLPFLSLCEIGEGTYGVVDKVVSRTSRKEYARKRLHRERNFGRQQEKMKRIAKELELLKRLQPHRHIVRLVGSYTDPTFVGLIMSPVADCNLAAFLASPVHTAERKSVLHSFFGCLSKALQFLHGINIRHKDVKPENILIKGETVLITDFGISMYWEGSGQGGTQSSVVLATPRYRAPEFDEENERNTSSDIWSLGCVFLEMVTVLKGRAIPIMRAFLSHRGTKIGSFARNLDATKDWVGMLRAGEGTELDIIPLEWIRHMLQPDRNLRPKAEAVTDMILSSGSLAGSCGIFCGACCTEDRMDPGDEGATIQRGGKDRAAPPPSIQRPAKSGSNVGTDPVVGLSPSTEGNQQIQIRSKPKVNRRSDIRSTISLFKAIEEDDTERVRSLLEAGVDLSAQNPQGRSPIMRAAEIGQAAAAKLLLENGADVNARGIGGTNALYMAVYYRHGLLTEMLLENGAKPNVLIQHMALLQIAVNNGDEGITRTLLGKGAEPDFRSEHGPTALFLAVEIGSEEIATLLLKAGADVNARFEHGTPLRAAVERDHEGLTRLLLENGADPNAETENELRSLHIAARSGHEGIAKHLLKYGAEVDITERSGSTPLFLAAAWGHQSLVEILLDAGADVNACNDRKATSLHAAAERGQEAATALLIERGASLADVTDIGWGALHLAARYGHESVARLLLEMGGDLNARDTRLWTSLHLAAEYGHQSITVLLLENGVDINSQNVDGRTALHIAAAVGCEEIVGFLITQGANVDCLDLAGQTAFELALWNQQEGVANILEPFLECQAD</sequence>
<keyword evidence="1" id="KW-0677">Repeat</keyword>
<dbReference type="Proteomes" id="UP000698800">
    <property type="component" value="Unassembled WGS sequence"/>
</dbReference>
<evidence type="ECO:0000313" key="7">
    <source>
        <dbReference type="Proteomes" id="UP000698800"/>
    </source>
</evidence>
<dbReference type="EMBL" id="JAGHQL010000213">
    <property type="protein sequence ID" value="KAH0536331.1"/>
    <property type="molecule type" value="Genomic_DNA"/>
</dbReference>
<feature type="compositionally biased region" description="Polar residues" evidence="4">
    <location>
        <begin position="492"/>
        <end position="503"/>
    </location>
</feature>
<dbReference type="CDD" id="cd00180">
    <property type="entry name" value="PKc"/>
    <property type="match status" value="1"/>
</dbReference>
<organism evidence="6 7">
    <name type="scientific">Glutinoglossum americanum</name>
    <dbReference type="NCBI Taxonomy" id="1670608"/>
    <lineage>
        <taxon>Eukaryota</taxon>
        <taxon>Fungi</taxon>
        <taxon>Dikarya</taxon>
        <taxon>Ascomycota</taxon>
        <taxon>Pezizomycotina</taxon>
        <taxon>Geoglossomycetes</taxon>
        <taxon>Geoglossales</taxon>
        <taxon>Geoglossaceae</taxon>
        <taxon>Glutinoglossum</taxon>
    </lineage>
</organism>
<dbReference type="GO" id="GO:0005524">
    <property type="term" value="F:ATP binding"/>
    <property type="evidence" value="ECO:0007669"/>
    <property type="project" value="InterPro"/>
</dbReference>
<dbReference type="InterPro" id="IPR011009">
    <property type="entry name" value="Kinase-like_dom_sf"/>
</dbReference>
<dbReference type="Gene3D" id="1.10.510.10">
    <property type="entry name" value="Transferase(Phosphotransferase) domain 1"/>
    <property type="match status" value="1"/>
</dbReference>
<dbReference type="InterPro" id="IPR008271">
    <property type="entry name" value="Ser/Thr_kinase_AS"/>
</dbReference>
<evidence type="ECO:0000256" key="3">
    <source>
        <dbReference type="PROSITE-ProRule" id="PRU00023"/>
    </source>
</evidence>
<accession>A0A9P8I0K4</accession>
<dbReference type="GO" id="GO:0004672">
    <property type="term" value="F:protein kinase activity"/>
    <property type="evidence" value="ECO:0007669"/>
    <property type="project" value="InterPro"/>
</dbReference>
<feature type="repeat" description="ANK" evidence="3">
    <location>
        <begin position="778"/>
        <end position="810"/>
    </location>
</feature>
<feature type="domain" description="Protein kinase" evidence="5">
    <location>
        <begin position="152"/>
        <end position="428"/>
    </location>
</feature>
<dbReference type="GO" id="GO:0005737">
    <property type="term" value="C:cytoplasm"/>
    <property type="evidence" value="ECO:0007669"/>
    <property type="project" value="TreeGrafter"/>
</dbReference>
<dbReference type="Gene3D" id="3.30.200.20">
    <property type="entry name" value="Phosphorylase Kinase, domain 1"/>
    <property type="match status" value="1"/>
</dbReference>
<dbReference type="PROSITE" id="PS00108">
    <property type="entry name" value="PROTEIN_KINASE_ST"/>
    <property type="match status" value="1"/>
</dbReference>
<dbReference type="SUPFAM" id="SSF56112">
    <property type="entry name" value="Protein kinase-like (PK-like)"/>
    <property type="match status" value="1"/>
</dbReference>
<dbReference type="Gene3D" id="1.25.40.20">
    <property type="entry name" value="Ankyrin repeat-containing domain"/>
    <property type="match status" value="5"/>
</dbReference>
<feature type="repeat" description="ANK" evidence="3">
    <location>
        <begin position="877"/>
        <end position="909"/>
    </location>
</feature>
<dbReference type="PROSITE" id="PS50297">
    <property type="entry name" value="ANK_REP_REGION"/>
    <property type="match status" value="9"/>
</dbReference>
<dbReference type="InterPro" id="IPR002110">
    <property type="entry name" value="Ankyrin_rpt"/>
</dbReference>
<dbReference type="Pfam" id="PF13637">
    <property type="entry name" value="Ank_4"/>
    <property type="match status" value="1"/>
</dbReference>
<evidence type="ECO:0000259" key="5">
    <source>
        <dbReference type="PROSITE" id="PS50011"/>
    </source>
</evidence>
<name>A0A9P8I0K4_9PEZI</name>
<comment type="caution">
    <text evidence="6">The sequence shown here is derived from an EMBL/GenBank/DDBJ whole genome shotgun (WGS) entry which is preliminary data.</text>
</comment>
<dbReference type="InterPro" id="IPR036770">
    <property type="entry name" value="Ankyrin_rpt-contain_sf"/>
</dbReference>
<proteinExistence type="predicted"/>
<dbReference type="SMART" id="SM00220">
    <property type="entry name" value="S_TKc"/>
    <property type="match status" value="1"/>
</dbReference>
<feature type="region of interest" description="Disordered" evidence="4">
    <location>
        <begin position="454"/>
        <end position="509"/>
    </location>
</feature>
<feature type="repeat" description="ANK" evidence="3">
    <location>
        <begin position="844"/>
        <end position="876"/>
    </location>
</feature>
<reference evidence="6" key="1">
    <citation type="submission" date="2021-03" db="EMBL/GenBank/DDBJ databases">
        <title>Comparative genomics and phylogenomic investigation of the class Geoglossomycetes provide insights into ecological specialization and systematics.</title>
        <authorList>
            <person name="Melie T."/>
            <person name="Pirro S."/>
            <person name="Miller A.N."/>
            <person name="Quandt A."/>
        </authorList>
    </citation>
    <scope>NUCLEOTIDE SEQUENCE</scope>
    <source>
        <strain evidence="6">GBOQ0MN5Z8</strain>
    </source>
</reference>
<feature type="repeat" description="ANK" evidence="3">
    <location>
        <begin position="549"/>
        <end position="581"/>
    </location>
</feature>
<protein>
    <recommendedName>
        <fullName evidence="5">Protein kinase domain-containing protein</fullName>
    </recommendedName>
</protein>
<feature type="repeat" description="ANK" evidence="3">
    <location>
        <begin position="679"/>
        <end position="711"/>
    </location>
</feature>
<evidence type="ECO:0000256" key="1">
    <source>
        <dbReference type="ARBA" id="ARBA00022737"/>
    </source>
</evidence>
<dbReference type="OrthoDB" id="4062651at2759"/>
<evidence type="ECO:0000256" key="4">
    <source>
        <dbReference type="SAM" id="MobiDB-lite"/>
    </source>
</evidence>
<feature type="repeat" description="ANK" evidence="3">
    <location>
        <begin position="712"/>
        <end position="744"/>
    </location>
</feature>
<dbReference type="SMART" id="SM00248">
    <property type="entry name" value="ANK"/>
    <property type="match status" value="12"/>
</dbReference>
<dbReference type="PRINTS" id="PR01415">
    <property type="entry name" value="ANKYRIN"/>
</dbReference>
<feature type="repeat" description="ANK" evidence="3">
    <location>
        <begin position="647"/>
        <end position="679"/>
    </location>
</feature>
<dbReference type="PANTHER" id="PTHR24198">
    <property type="entry name" value="ANKYRIN REPEAT AND PROTEIN KINASE DOMAIN-CONTAINING PROTEIN"/>
    <property type="match status" value="1"/>
</dbReference>
<dbReference type="InterPro" id="IPR000719">
    <property type="entry name" value="Prot_kinase_dom"/>
</dbReference>
<dbReference type="PROSITE" id="PS50011">
    <property type="entry name" value="PROTEIN_KINASE_DOM"/>
    <property type="match status" value="1"/>
</dbReference>
<dbReference type="Pfam" id="PF12796">
    <property type="entry name" value="Ank_2"/>
    <property type="match status" value="4"/>
</dbReference>
<dbReference type="Pfam" id="PF00069">
    <property type="entry name" value="Pkinase"/>
    <property type="match status" value="1"/>
</dbReference>
<dbReference type="AlphaFoldDB" id="A0A9P8I0K4"/>